<keyword evidence="8" id="KW-1185">Reference proteome</keyword>
<dbReference type="SMART" id="SM00388">
    <property type="entry name" value="HisKA"/>
    <property type="match status" value="1"/>
</dbReference>
<dbReference type="InterPro" id="IPR036097">
    <property type="entry name" value="HisK_dim/P_sf"/>
</dbReference>
<keyword evidence="7" id="KW-0067">ATP-binding</keyword>
<dbReference type="Pfam" id="PF02518">
    <property type="entry name" value="HATPase_c"/>
    <property type="match status" value="1"/>
</dbReference>
<dbReference type="InterPro" id="IPR005467">
    <property type="entry name" value="His_kinase_dom"/>
</dbReference>
<dbReference type="Gene3D" id="3.30.450.20">
    <property type="entry name" value="PAS domain"/>
    <property type="match status" value="1"/>
</dbReference>
<evidence type="ECO:0000259" key="5">
    <source>
        <dbReference type="PROSITE" id="PS50112"/>
    </source>
</evidence>
<dbReference type="CDD" id="cd00075">
    <property type="entry name" value="HATPase"/>
    <property type="match status" value="1"/>
</dbReference>
<dbReference type="InterPro" id="IPR000700">
    <property type="entry name" value="PAS-assoc_C"/>
</dbReference>
<evidence type="ECO:0000256" key="1">
    <source>
        <dbReference type="ARBA" id="ARBA00000085"/>
    </source>
</evidence>
<dbReference type="EMBL" id="JBHUHV010000058">
    <property type="protein sequence ID" value="MFD2069117.1"/>
    <property type="molecule type" value="Genomic_DNA"/>
</dbReference>
<keyword evidence="7" id="KW-0547">Nucleotide-binding</keyword>
<sequence length="364" mass="41566">MENNNIPDNAFIEQVTQRFGQIYFSYDITGSEFRYISPILEKFWGIKPESILSNPATFLTSVHDEDKEFLSHQYQKLLVSHEQTQAEFRIVLSNKEIRWVCLSACFLQDEKNHQNLIGGFAEDVTAHKEYTTNIMKYNNKKNSTLEILSHDLATPFANIQGIISAIEEQMNQGDVNIQQLLSYIKQDALRGSDMIRDFVNNEFLESSQVVLHKERVDLASKITIMMDNYKDQEQLVAKSFKLVSPKKPILIYIDMMKFMQVMNNLISNAIKFTQDNGIITVSLEDKEEHALITVTDNGIGIPAKMQPFLFDRFTPARRAGIRGEKSVGLGMSIIKTIIELHSGEISFDSEEGAGTTFYIKIPKE</sequence>
<dbReference type="InterPro" id="IPR036890">
    <property type="entry name" value="HATPase_C_sf"/>
</dbReference>
<dbReference type="PANTHER" id="PTHR43547:SF2">
    <property type="entry name" value="HYBRID SIGNAL TRANSDUCTION HISTIDINE KINASE C"/>
    <property type="match status" value="1"/>
</dbReference>
<dbReference type="InterPro" id="IPR004358">
    <property type="entry name" value="Sig_transdc_His_kin-like_C"/>
</dbReference>
<dbReference type="SUPFAM" id="SSF47384">
    <property type="entry name" value="Homodimeric domain of signal transducing histidine kinase"/>
    <property type="match status" value="1"/>
</dbReference>
<dbReference type="InterPro" id="IPR013655">
    <property type="entry name" value="PAS_fold_3"/>
</dbReference>
<dbReference type="CDD" id="cd00130">
    <property type="entry name" value="PAS"/>
    <property type="match status" value="1"/>
</dbReference>
<organism evidence="7 8">
    <name type="scientific">Pontibacter silvestris</name>
    <dbReference type="NCBI Taxonomy" id="2305183"/>
    <lineage>
        <taxon>Bacteria</taxon>
        <taxon>Pseudomonadati</taxon>
        <taxon>Bacteroidota</taxon>
        <taxon>Cytophagia</taxon>
        <taxon>Cytophagales</taxon>
        <taxon>Hymenobacteraceae</taxon>
        <taxon>Pontibacter</taxon>
    </lineage>
</organism>
<evidence type="ECO:0000259" key="6">
    <source>
        <dbReference type="PROSITE" id="PS50113"/>
    </source>
</evidence>
<dbReference type="InterPro" id="IPR003594">
    <property type="entry name" value="HATPase_dom"/>
</dbReference>
<feature type="domain" description="PAS" evidence="5">
    <location>
        <begin position="8"/>
        <end position="81"/>
    </location>
</feature>
<evidence type="ECO:0000259" key="4">
    <source>
        <dbReference type="PROSITE" id="PS50109"/>
    </source>
</evidence>
<dbReference type="CDD" id="cd00082">
    <property type="entry name" value="HisKA"/>
    <property type="match status" value="1"/>
</dbReference>
<dbReference type="InterPro" id="IPR003661">
    <property type="entry name" value="HisK_dim/P_dom"/>
</dbReference>
<dbReference type="InterPro" id="IPR000014">
    <property type="entry name" value="PAS"/>
</dbReference>
<reference evidence="8" key="1">
    <citation type="journal article" date="2019" name="Int. J. Syst. Evol. Microbiol.">
        <title>The Global Catalogue of Microorganisms (GCM) 10K type strain sequencing project: providing services to taxonomists for standard genome sequencing and annotation.</title>
        <authorList>
            <consortium name="The Broad Institute Genomics Platform"/>
            <consortium name="The Broad Institute Genome Sequencing Center for Infectious Disease"/>
            <person name="Wu L."/>
            <person name="Ma J."/>
        </authorList>
    </citation>
    <scope>NUCLEOTIDE SEQUENCE [LARGE SCALE GENOMIC DNA]</scope>
    <source>
        <strain evidence="8">JCM 16545</strain>
    </source>
</reference>
<feature type="domain" description="PAC" evidence="6">
    <location>
        <begin position="84"/>
        <end position="136"/>
    </location>
</feature>
<proteinExistence type="predicted"/>
<dbReference type="EC" id="2.7.13.3" evidence="2"/>
<protein>
    <recommendedName>
        <fullName evidence="2">histidine kinase</fullName>
        <ecNumber evidence="2">2.7.13.3</ecNumber>
    </recommendedName>
</protein>
<dbReference type="SUPFAM" id="SSF55874">
    <property type="entry name" value="ATPase domain of HSP90 chaperone/DNA topoisomerase II/histidine kinase"/>
    <property type="match status" value="1"/>
</dbReference>
<evidence type="ECO:0000313" key="8">
    <source>
        <dbReference type="Proteomes" id="UP001597369"/>
    </source>
</evidence>
<dbReference type="PANTHER" id="PTHR43547">
    <property type="entry name" value="TWO-COMPONENT HISTIDINE KINASE"/>
    <property type="match status" value="1"/>
</dbReference>
<evidence type="ECO:0000256" key="3">
    <source>
        <dbReference type="ARBA" id="ARBA00022553"/>
    </source>
</evidence>
<keyword evidence="3" id="KW-0597">Phosphoprotein</keyword>
<dbReference type="Gene3D" id="3.30.565.10">
    <property type="entry name" value="Histidine kinase-like ATPase, C-terminal domain"/>
    <property type="match status" value="1"/>
</dbReference>
<dbReference type="RefSeq" id="WP_229957363.1">
    <property type="nucleotide sequence ID" value="NZ_JAJJWI010000001.1"/>
</dbReference>
<gene>
    <name evidence="7" type="ORF">ACFSKU_19685</name>
</gene>
<dbReference type="PROSITE" id="PS50113">
    <property type="entry name" value="PAC"/>
    <property type="match status" value="1"/>
</dbReference>
<dbReference type="PRINTS" id="PR00344">
    <property type="entry name" value="BCTRLSENSOR"/>
</dbReference>
<dbReference type="Proteomes" id="UP001597369">
    <property type="component" value="Unassembled WGS sequence"/>
</dbReference>
<dbReference type="Gene3D" id="1.10.287.130">
    <property type="match status" value="1"/>
</dbReference>
<dbReference type="NCBIfam" id="TIGR00229">
    <property type="entry name" value="sensory_box"/>
    <property type="match status" value="1"/>
</dbReference>
<accession>A0ABW4X4U1</accession>
<feature type="domain" description="Histidine kinase" evidence="4">
    <location>
        <begin position="147"/>
        <end position="364"/>
    </location>
</feature>
<dbReference type="SUPFAM" id="SSF55785">
    <property type="entry name" value="PYP-like sensor domain (PAS domain)"/>
    <property type="match status" value="1"/>
</dbReference>
<dbReference type="GO" id="GO:0005524">
    <property type="term" value="F:ATP binding"/>
    <property type="evidence" value="ECO:0007669"/>
    <property type="project" value="UniProtKB-KW"/>
</dbReference>
<comment type="caution">
    <text evidence="7">The sequence shown here is derived from an EMBL/GenBank/DDBJ whole genome shotgun (WGS) entry which is preliminary data.</text>
</comment>
<dbReference type="PROSITE" id="PS50112">
    <property type="entry name" value="PAS"/>
    <property type="match status" value="1"/>
</dbReference>
<evidence type="ECO:0000313" key="7">
    <source>
        <dbReference type="EMBL" id="MFD2069117.1"/>
    </source>
</evidence>
<dbReference type="PROSITE" id="PS50109">
    <property type="entry name" value="HIS_KIN"/>
    <property type="match status" value="1"/>
</dbReference>
<name>A0ABW4X4U1_9BACT</name>
<evidence type="ECO:0000256" key="2">
    <source>
        <dbReference type="ARBA" id="ARBA00012438"/>
    </source>
</evidence>
<dbReference type="Pfam" id="PF08447">
    <property type="entry name" value="PAS_3"/>
    <property type="match status" value="1"/>
</dbReference>
<comment type="catalytic activity">
    <reaction evidence="1">
        <text>ATP + protein L-histidine = ADP + protein N-phospho-L-histidine.</text>
        <dbReference type="EC" id="2.7.13.3"/>
    </reaction>
</comment>
<dbReference type="InterPro" id="IPR035965">
    <property type="entry name" value="PAS-like_dom_sf"/>
</dbReference>
<dbReference type="SMART" id="SM00387">
    <property type="entry name" value="HATPase_c"/>
    <property type="match status" value="1"/>
</dbReference>